<dbReference type="STRING" id="4097.A0A1S3Y263"/>
<dbReference type="SUPFAM" id="SSF54928">
    <property type="entry name" value="RNA-binding domain, RBD"/>
    <property type="match status" value="1"/>
</dbReference>
<keyword evidence="2 3" id="KW-0694">RNA-binding</keyword>
<keyword evidence="1" id="KW-0677">Repeat</keyword>
<name>A0A1S3Y263_TOBAC</name>
<dbReference type="Gene3D" id="3.30.70.330">
    <property type="match status" value="2"/>
</dbReference>
<dbReference type="InterPro" id="IPR012677">
    <property type="entry name" value="Nucleotide-bd_a/b_plait_sf"/>
</dbReference>
<dbReference type="SMR" id="A0A1S3Y263"/>
<evidence type="ECO:0000313" key="5">
    <source>
        <dbReference type="RefSeq" id="XP_016446224.1"/>
    </source>
</evidence>
<dbReference type="OrthoDB" id="1299269at2759"/>
<gene>
    <name evidence="5" type="primary">LOC107771383</name>
</gene>
<evidence type="ECO:0000259" key="4">
    <source>
        <dbReference type="PROSITE" id="PS50102"/>
    </source>
</evidence>
<dbReference type="InterPro" id="IPR000504">
    <property type="entry name" value="RRM_dom"/>
</dbReference>
<accession>A0A1S3Y263</accession>
<reference evidence="5" key="1">
    <citation type="submission" date="2025-08" db="UniProtKB">
        <authorList>
            <consortium name="RefSeq"/>
        </authorList>
    </citation>
    <scope>IDENTIFICATION</scope>
</reference>
<proteinExistence type="predicted"/>
<organism evidence="5">
    <name type="scientific">Nicotiana tabacum</name>
    <name type="common">Common tobacco</name>
    <dbReference type="NCBI Taxonomy" id="4097"/>
    <lineage>
        <taxon>Eukaryota</taxon>
        <taxon>Viridiplantae</taxon>
        <taxon>Streptophyta</taxon>
        <taxon>Embryophyta</taxon>
        <taxon>Tracheophyta</taxon>
        <taxon>Spermatophyta</taxon>
        <taxon>Magnoliopsida</taxon>
        <taxon>eudicotyledons</taxon>
        <taxon>Gunneridae</taxon>
        <taxon>Pentapetalae</taxon>
        <taxon>asterids</taxon>
        <taxon>lamiids</taxon>
        <taxon>Solanales</taxon>
        <taxon>Solanaceae</taxon>
        <taxon>Nicotianoideae</taxon>
        <taxon>Nicotianeae</taxon>
        <taxon>Nicotiana</taxon>
    </lineage>
</organism>
<dbReference type="PaxDb" id="4097-A0A1S3Y263"/>
<sequence length="170" mass="19202">MRDADGKSKCYGFVNFETAEDAAKAVESLNGKKFDDKEWYVGKAQKKSEREQELKSKFEQTAKEAVDKYQGVNLYVKNLDDTIDDEKLKKRFSEFDTITSCKHDVSSCLGPSHGWTAKTPIDDDQTFMSNPMIQSESSSSSLLQSQLGHCSYESQPAENSIYLLFEVSHV</sequence>
<dbReference type="Pfam" id="PF00076">
    <property type="entry name" value="RRM_1"/>
    <property type="match status" value="1"/>
</dbReference>
<protein>
    <submittedName>
        <fullName evidence="5">Polyadenylate-binding protein 4-like</fullName>
    </submittedName>
</protein>
<dbReference type="PROSITE" id="PS50102">
    <property type="entry name" value="RRM"/>
    <property type="match status" value="1"/>
</dbReference>
<dbReference type="PANTHER" id="PTHR24012">
    <property type="entry name" value="RNA BINDING PROTEIN"/>
    <property type="match status" value="1"/>
</dbReference>
<evidence type="ECO:0000256" key="2">
    <source>
        <dbReference type="ARBA" id="ARBA00022884"/>
    </source>
</evidence>
<feature type="domain" description="RRM" evidence="4">
    <location>
        <begin position="1"/>
        <end position="46"/>
    </location>
</feature>
<evidence type="ECO:0000256" key="3">
    <source>
        <dbReference type="PROSITE-ProRule" id="PRU00176"/>
    </source>
</evidence>
<dbReference type="InterPro" id="IPR035979">
    <property type="entry name" value="RBD_domain_sf"/>
</dbReference>
<dbReference type="AlphaFoldDB" id="A0A1S3Y263"/>
<dbReference type="RefSeq" id="XP_016446224.1">
    <property type="nucleotide sequence ID" value="XM_016590738.1"/>
</dbReference>
<dbReference type="GO" id="GO:0003723">
    <property type="term" value="F:RNA binding"/>
    <property type="evidence" value="ECO:0007669"/>
    <property type="project" value="UniProtKB-UniRule"/>
</dbReference>
<evidence type="ECO:0000256" key="1">
    <source>
        <dbReference type="ARBA" id="ARBA00022737"/>
    </source>
</evidence>
<dbReference type="KEGG" id="nta:107771383"/>